<dbReference type="PANTHER" id="PTHR30535:SF34">
    <property type="entry name" value="MOLYBDATE-BINDING PROTEIN MOLA"/>
    <property type="match status" value="1"/>
</dbReference>
<protein>
    <submittedName>
        <fullName evidence="3">ABC-type Fe3+-hydroxamate transport system, periplasmic component</fullName>
    </submittedName>
</protein>
<dbReference type="SUPFAM" id="SSF53807">
    <property type="entry name" value="Helical backbone' metal receptor"/>
    <property type="match status" value="1"/>
</dbReference>
<dbReference type="STRING" id="926559.JoomaDRAFT_2562"/>
<evidence type="ECO:0000259" key="2">
    <source>
        <dbReference type="PROSITE" id="PS50983"/>
    </source>
</evidence>
<dbReference type="eggNOG" id="COG0614">
    <property type="taxonomic scope" value="Bacteria"/>
</dbReference>
<organism evidence="3 4">
    <name type="scientific">Galbibacter orientalis DSM 19592</name>
    <dbReference type="NCBI Taxonomy" id="926559"/>
    <lineage>
        <taxon>Bacteria</taxon>
        <taxon>Pseudomonadati</taxon>
        <taxon>Bacteroidota</taxon>
        <taxon>Flavobacteriia</taxon>
        <taxon>Flavobacteriales</taxon>
        <taxon>Flavobacteriaceae</taxon>
        <taxon>Galbibacter</taxon>
    </lineage>
</organism>
<dbReference type="InterPro" id="IPR002491">
    <property type="entry name" value="ABC_transptr_periplasmic_BD"/>
</dbReference>
<evidence type="ECO:0000256" key="1">
    <source>
        <dbReference type="ARBA" id="ARBA00022729"/>
    </source>
</evidence>
<evidence type="ECO:0000313" key="4">
    <source>
        <dbReference type="Proteomes" id="UP000004690"/>
    </source>
</evidence>
<dbReference type="Proteomes" id="UP000004690">
    <property type="component" value="Unassembled WGS sequence"/>
</dbReference>
<keyword evidence="1" id="KW-0732">Signal</keyword>
<feature type="domain" description="Fe/B12 periplasmic-binding" evidence="2">
    <location>
        <begin position="17"/>
        <end position="261"/>
    </location>
</feature>
<sequence length="261" mass="30262">MKDQLGRHINLKSTPQRIISLVPSQTELLYDLGLEERIIGVTKFCVHPKRALVNKTVVGGTKDVKYELIQSLKPDVILCNKEENTKEIVSTLEKISTVHVSDIYTLQDSLALIKQYGELFSAENSAENLITTITSEWKSFKAFVKDASEKKVAYFIWRKPWMVAGNNTFIDFLLKENRFINAFGEKARYPEVLLSELKMMEDLDYILLSSEPFPFKQKHIDEIQRELPSVKIILVDGEYFSWYGSRLQNAFKYFESLYKKI</sequence>
<evidence type="ECO:0000313" key="3">
    <source>
        <dbReference type="EMBL" id="EIJ39536.1"/>
    </source>
</evidence>
<dbReference type="EMBL" id="JH651379">
    <property type="protein sequence ID" value="EIJ39536.1"/>
    <property type="molecule type" value="Genomic_DNA"/>
</dbReference>
<accession>I3C7E3</accession>
<dbReference type="OrthoDB" id="9816357at2"/>
<dbReference type="GO" id="GO:0071281">
    <property type="term" value="P:cellular response to iron ion"/>
    <property type="evidence" value="ECO:0007669"/>
    <property type="project" value="TreeGrafter"/>
</dbReference>
<reference evidence="3 4" key="1">
    <citation type="submission" date="2012-02" db="EMBL/GenBank/DDBJ databases">
        <title>Improved High-Quality Draft genome of Joostella marina DSM 19592.</title>
        <authorList>
            <consortium name="US DOE Joint Genome Institute (JGI-PGF)"/>
            <person name="Lucas S."/>
            <person name="Copeland A."/>
            <person name="Lapidus A."/>
            <person name="Bruce D."/>
            <person name="Goodwin L."/>
            <person name="Pitluck S."/>
            <person name="Peters L."/>
            <person name="Chertkov O."/>
            <person name="Ovchinnikova G."/>
            <person name="Kyrpides N."/>
            <person name="Mavromatis K."/>
            <person name="Detter J.C."/>
            <person name="Han C."/>
            <person name="Land M."/>
            <person name="Hauser L."/>
            <person name="Markowitz V."/>
            <person name="Cheng J.-F."/>
            <person name="Hugenholtz P."/>
            <person name="Woyke T."/>
            <person name="Wu D."/>
            <person name="Tindall B."/>
            <person name="Brambilla E."/>
            <person name="Klenk H.-P."/>
            <person name="Eisen J.A."/>
        </authorList>
    </citation>
    <scope>NUCLEOTIDE SEQUENCE [LARGE SCALE GENOMIC DNA]</scope>
    <source>
        <strain evidence="3 4">DSM 19592</strain>
    </source>
</reference>
<dbReference type="RefSeq" id="WP_008613054.1">
    <property type="nucleotide sequence ID" value="NZ_JH651379.1"/>
</dbReference>
<dbReference type="InterPro" id="IPR050902">
    <property type="entry name" value="ABC_Transporter_SBP"/>
</dbReference>
<dbReference type="Pfam" id="PF01497">
    <property type="entry name" value="Peripla_BP_2"/>
    <property type="match status" value="1"/>
</dbReference>
<dbReference type="HOGENOM" id="CLU_038034_2_7_10"/>
<dbReference type="PROSITE" id="PS50983">
    <property type="entry name" value="FE_B12_PBP"/>
    <property type="match status" value="1"/>
</dbReference>
<name>I3C7E3_9FLAO</name>
<dbReference type="PANTHER" id="PTHR30535">
    <property type="entry name" value="VITAMIN B12-BINDING PROTEIN"/>
    <property type="match status" value="1"/>
</dbReference>
<dbReference type="InterPro" id="IPR054828">
    <property type="entry name" value="Vit_B12_bind_prot"/>
</dbReference>
<dbReference type="AlphaFoldDB" id="I3C7E3"/>
<proteinExistence type="predicted"/>
<gene>
    <name evidence="3" type="ORF">JoomaDRAFT_2562</name>
</gene>
<dbReference type="NCBIfam" id="NF038402">
    <property type="entry name" value="TroA_like"/>
    <property type="match status" value="1"/>
</dbReference>
<keyword evidence="4" id="KW-1185">Reference proteome</keyword>
<dbReference type="Gene3D" id="3.40.50.1980">
    <property type="entry name" value="Nitrogenase molybdenum iron protein domain"/>
    <property type="match status" value="2"/>
</dbReference>